<evidence type="ECO:0000313" key="3">
    <source>
        <dbReference type="Proteomes" id="UP000254712"/>
    </source>
</evidence>
<gene>
    <name evidence="2" type="ORF">NCTC8261_03091</name>
</gene>
<protein>
    <submittedName>
        <fullName evidence="2">Excisionase</fullName>
    </submittedName>
</protein>
<dbReference type="Proteomes" id="UP000254712">
    <property type="component" value="Unassembled WGS sequence"/>
</dbReference>
<evidence type="ECO:0000256" key="1">
    <source>
        <dbReference type="SAM" id="MobiDB-lite"/>
    </source>
</evidence>
<feature type="region of interest" description="Disordered" evidence="1">
    <location>
        <begin position="45"/>
        <end position="64"/>
    </location>
</feature>
<feature type="compositionally biased region" description="Polar residues" evidence="1">
    <location>
        <begin position="45"/>
        <end position="55"/>
    </location>
</feature>
<name>A0A379WRN1_SALET</name>
<sequence length="64" mass="6698">MSNIIQLTPNEWVCESVLIAVTGSNPEPSSGQEKSAGWLGGSISTSRLTGIQNPPVSACITERP</sequence>
<organism evidence="2 3">
    <name type="scientific">Salmonella enterica I</name>
    <dbReference type="NCBI Taxonomy" id="59201"/>
    <lineage>
        <taxon>Bacteria</taxon>
        <taxon>Pseudomonadati</taxon>
        <taxon>Pseudomonadota</taxon>
        <taxon>Gammaproteobacteria</taxon>
        <taxon>Enterobacterales</taxon>
        <taxon>Enterobacteriaceae</taxon>
        <taxon>Salmonella</taxon>
    </lineage>
</organism>
<proteinExistence type="predicted"/>
<accession>A0A379WRN1</accession>
<dbReference type="EMBL" id="UGXT01000002">
    <property type="protein sequence ID" value="SUH36815.1"/>
    <property type="molecule type" value="Genomic_DNA"/>
</dbReference>
<dbReference type="AlphaFoldDB" id="A0A379WRN1"/>
<evidence type="ECO:0000313" key="2">
    <source>
        <dbReference type="EMBL" id="SUH36815.1"/>
    </source>
</evidence>
<reference evidence="2 3" key="1">
    <citation type="submission" date="2018-06" db="EMBL/GenBank/DDBJ databases">
        <authorList>
            <consortium name="Pathogen Informatics"/>
            <person name="Doyle S."/>
        </authorList>
    </citation>
    <scope>NUCLEOTIDE SEQUENCE [LARGE SCALE GENOMIC DNA]</scope>
    <source>
        <strain evidence="2 3">NCTC8261</strain>
    </source>
</reference>